<organism evidence="1">
    <name type="scientific">marine sediment metagenome</name>
    <dbReference type="NCBI Taxonomy" id="412755"/>
    <lineage>
        <taxon>unclassified sequences</taxon>
        <taxon>metagenomes</taxon>
        <taxon>ecological metagenomes</taxon>
    </lineage>
</organism>
<dbReference type="EMBL" id="LAZR01002675">
    <property type="protein sequence ID" value="KKN27017.1"/>
    <property type="molecule type" value="Genomic_DNA"/>
</dbReference>
<comment type="caution">
    <text evidence="1">The sequence shown here is derived from an EMBL/GenBank/DDBJ whole genome shotgun (WGS) entry which is preliminary data.</text>
</comment>
<accession>A0A0F9PQW9</accession>
<sequence>MAIGWKFFLALVMTIQWEVYNKAFLTDGIRFLCGEELGHGVSREVFVYLGNRDFVVKVEVNTTDMFQNVMEFNFWQSACGCAEILKWIAPCVRISPHGNWLLQARTMPVSLAELKRRHKRIPIWLSDSKVGNWGKLPNGKIVCHDYGTHLAVPSMKTAMKKAVWWED</sequence>
<dbReference type="AlphaFoldDB" id="A0A0F9PQW9"/>
<evidence type="ECO:0000313" key="1">
    <source>
        <dbReference type="EMBL" id="KKN27017.1"/>
    </source>
</evidence>
<name>A0A0F9PQW9_9ZZZZ</name>
<reference evidence="1" key="1">
    <citation type="journal article" date="2015" name="Nature">
        <title>Complex archaea that bridge the gap between prokaryotes and eukaryotes.</title>
        <authorList>
            <person name="Spang A."/>
            <person name="Saw J.H."/>
            <person name="Jorgensen S.L."/>
            <person name="Zaremba-Niedzwiedzka K."/>
            <person name="Martijn J."/>
            <person name="Lind A.E."/>
            <person name="van Eijk R."/>
            <person name="Schleper C."/>
            <person name="Guy L."/>
            <person name="Ettema T.J."/>
        </authorList>
    </citation>
    <scope>NUCLEOTIDE SEQUENCE</scope>
</reference>
<protein>
    <submittedName>
        <fullName evidence="1">Uncharacterized protein</fullName>
    </submittedName>
</protein>
<gene>
    <name evidence="1" type="ORF">LCGC14_0868980</name>
</gene>
<proteinExistence type="predicted"/>